<protein>
    <recommendedName>
        <fullName evidence="5">Histidine acid phosphatase family protein</fullName>
    </recommendedName>
</protein>
<gene>
    <name evidence="3" type="ORF">M9Y10_044011</name>
</gene>
<dbReference type="Proteomes" id="UP001470230">
    <property type="component" value="Unassembled WGS sequence"/>
</dbReference>
<dbReference type="InterPro" id="IPR029033">
    <property type="entry name" value="His_PPase_superfam"/>
</dbReference>
<comment type="similarity">
    <text evidence="1">Belongs to the histidine acid phosphatase family.</text>
</comment>
<accession>A0ABR2K1A8</accession>
<reference evidence="3 4" key="1">
    <citation type="submission" date="2024-04" db="EMBL/GenBank/DDBJ databases">
        <title>Tritrichomonas musculus Genome.</title>
        <authorList>
            <person name="Alves-Ferreira E."/>
            <person name="Grigg M."/>
            <person name="Lorenzi H."/>
            <person name="Galac M."/>
        </authorList>
    </citation>
    <scope>NUCLEOTIDE SEQUENCE [LARGE SCALE GENOMIC DNA]</scope>
    <source>
        <strain evidence="3 4">EAF2021</strain>
    </source>
</reference>
<dbReference type="InterPro" id="IPR000560">
    <property type="entry name" value="His_Pase_clade-2"/>
</dbReference>
<dbReference type="EMBL" id="JAPFFF010000008">
    <property type="protein sequence ID" value="KAK8884890.1"/>
    <property type="molecule type" value="Genomic_DNA"/>
</dbReference>
<dbReference type="PANTHER" id="PTHR11567">
    <property type="entry name" value="ACID PHOSPHATASE-RELATED"/>
    <property type="match status" value="1"/>
</dbReference>
<evidence type="ECO:0000256" key="1">
    <source>
        <dbReference type="ARBA" id="ARBA00005375"/>
    </source>
</evidence>
<dbReference type="InterPro" id="IPR050645">
    <property type="entry name" value="Histidine_acid_phosphatase"/>
</dbReference>
<name>A0ABR2K1A8_9EUKA</name>
<sequence>MKGWVTNLVAPLSVPPPLRNAKLVSYFLFTRHGARAPIYPWSNYPLDQVKWKYGESYKNKSINRRIPIVNGVEVDFSKNAKSGRLLDIGIQQQESLGKLYYNYLVVQNNLLPHEDQYDLSKIFIRSSVSPRCVESASSFLQGMYNPKSSNEKLFIQTGKFGDEILCPHPELNEYYIKKSKIFQQTEEFRRRVSLIPQEIKDMFPNNEFTQLLAGDFPYCLKFNGYQLPKIIEEDNKRYQKITNRNSPCYGELYRLLASNLAYYSTGFIDFVGRDAYGPIFQLFNSHLKKFLNKETDVKFTLFSGHDVSISGFLVGLGIVNKEAVPPYASHLGAELWEANSQLSFRFTLNGEVLKIGSSDTIEIEQFINKYLEP</sequence>
<comment type="caution">
    <text evidence="3">The sequence shown here is derived from an EMBL/GenBank/DDBJ whole genome shotgun (WGS) entry which is preliminary data.</text>
</comment>
<dbReference type="PANTHER" id="PTHR11567:SF110">
    <property type="entry name" value="2-PHOSPHOXYLOSE PHOSPHATASE 1"/>
    <property type="match status" value="1"/>
</dbReference>
<dbReference type="Pfam" id="PF00328">
    <property type="entry name" value="His_Phos_2"/>
    <property type="match status" value="1"/>
</dbReference>
<evidence type="ECO:0000256" key="2">
    <source>
        <dbReference type="ARBA" id="ARBA00022801"/>
    </source>
</evidence>
<dbReference type="CDD" id="cd07061">
    <property type="entry name" value="HP_HAP_like"/>
    <property type="match status" value="1"/>
</dbReference>
<evidence type="ECO:0000313" key="4">
    <source>
        <dbReference type="Proteomes" id="UP001470230"/>
    </source>
</evidence>
<keyword evidence="2" id="KW-0378">Hydrolase</keyword>
<dbReference type="SUPFAM" id="SSF53254">
    <property type="entry name" value="Phosphoglycerate mutase-like"/>
    <property type="match status" value="1"/>
</dbReference>
<proteinExistence type="inferred from homology"/>
<evidence type="ECO:0008006" key="5">
    <source>
        <dbReference type="Google" id="ProtNLM"/>
    </source>
</evidence>
<organism evidence="3 4">
    <name type="scientific">Tritrichomonas musculus</name>
    <dbReference type="NCBI Taxonomy" id="1915356"/>
    <lineage>
        <taxon>Eukaryota</taxon>
        <taxon>Metamonada</taxon>
        <taxon>Parabasalia</taxon>
        <taxon>Tritrichomonadida</taxon>
        <taxon>Tritrichomonadidae</taxon>
        <taxon>Tritrichomonas</taxon>
    </lineage>
</organism>
<evidence type="ECO:0000313" key="3">
    <source>
        <dbReference type="EMBL" id="KAK8884890.1"/>
    </source>
</evidence>
<keyword evidence="4" id="KW-1185">Reference proteome</keyword>
<dbReference type="Gene3D" id="3.40.50.1240">
    <property type="entry name" value="Phosphoglycerate mutase-like"/>
    <property type="match status" value="1"/>
</dbReference>